<feature type="region of interest" description="Disordered" evidence="2">
    <location>
        <begin position="23"/>
        <end position="72"/>
    </location>
</feature>
<gene>
    <name evidence="4" type="ORF">G3M58_93840</name>
</gene>
<feature type="signal peptide" evidence="3">
    <location>
        <begin position="1"/>
        <end position="19"/>
    </location>
</feature>
<sequence length="218" mass="22605">MTDGTRRLTGPIVAAAALAAVLGFPPTPSDPAASPPDFASQPLEHGPTAAPTTPSDAPASVPAQDPPPRRVLAPRVGLDARISPVGVTARGDMTVPDDPSVAGWYRHGPAPGSARGSAVLVGHVDSDTGALGEFLALYDVRRGDRVEVRRAGDEPVTYRVVSRRTVPKEALPSSTFRRSGPPALTLITCAPPYVPEQGGYASNLVVTAEPVGRTQWPT</sequence>
<dbReference type="Pfam" id="PF04203">
    <property type="entry name" value="Sortase"/>
    <property type="match status" value="1"/>
</dbReference>
<protein>
    <submittedName>
        <fullName evidence="4">Class F sortase</fullName>
    </submittedName>
</protein>
<dbReference type="CDD" id="cd05829">
    <property type="entry name" value="Sortase_F"/>
    <property type="match status" value="1"/>
</dbReference>
<dbReference type="AlphaFoldDB" id="A0A6G3XZI6"/>
<keyword evidence="1" id="KW-0378">Hydrolase</keyword>
<evidence type="ECO:0000256" key="1">
    <source>
        <dbReference type="ARBA" id="ARBA00022801"/>
    </source>
</evidence>
<dbReference type="SUPFAM" id="SSF63817">
    <property type="entry name" value="Sortase"/>
    <property type="match status" value="1"/>
</dbReference>
<dbReference type="Gene3D" id="2.40.260.10">
    <property type="entry name" value="Sortase"/>
    <property type="match status" value="1"/>
</dbReference>
<name>A0A6G3XZI6_9ACTN</name>
<feature type="chain" id="PRO_5038356201" evidence="3">
    <location>
        <begin position="20"/>
        <end position="218"/>
    </location>
</feature>
<organism evidence="4">
    <name type="scientific">Streptomyces sp. SID7499</name>
    <dbReference type="NCBI Taxonomy" id="2706086"/>
    <lineage>
        <taxon>Bacteria</taxon>
        <taxon>Bacillati</taxon>
        <taxon>Actinomycetota</taxon>
        <taxon>Actinomycetes</taxon>
        <taxon>Kitasatosporales</taxon>
        <taxon>Streptomycetaceae</taxon>
        <taxon>Streptomyces</taxon>
    </lineage>
</organism>
<keyword evidence="3" id="KW-0732">Signal</keyword>
<evidence type="ECO:0000256" key="3">
    <source>
        <dbReference type="SAM" id="SignalP"/>
    </source>
</evidence>
<dbReference type="InterPro" id="IPR042001">
    <property type="entry name" value="Sortase_F"/>
</dbReference>
<evidence type="ECO:0000256" key="2">
    <source>
        <dbReference type="SAM" id="MobiDB-lite"/>
    </source>
</evidence>
<comment type="caution">
    <text evidence="4">The sequence shown here is derived from an EMBL/GenBank/DDBJ whole genome shotgun (WGS) entry which is preliminary data.</text>
</comment>
<dbReference type="InterPro" id="IPR023365">
    <property type="entry name" value="Sortase_dom-sf"/>
</dbReference>
<reference evidence="4" key="1">
    <citation type="submission" date="2020-01" db="EMBL/GenBank/DDBJ databases">
        <title>Insect and environment-associated Actinomycetes.</title>
        <authorList>
            <person name="Currrie C."/>
            <person name="Chevrette M."/>
            <person name="Carlson C."/>
            <person name="Stubbendieck R."/>
            <person name="Wendt-Pienkowski E."/>
        </authorList>
    </citation>
    <scope>NUCLEOTIDE SEQUENCE</scope>
    <source>
        <strain evidence="4">SID7499</strain>
    </source>
</reference>
<dbReference type="EMBL" id="JAAGMN010010100">
    <property type="protein sequence ID" value="NEE23123.1"/>
    <property type="molecule type" value="Genomic_DNA"/>
</dbReference>
<dbReference type="GO" id="GO:0016787">
    <property type="term" value="F:hydrolase activity"/>
    <property type="evidence" value="ECO:0007669"/>
    <property type="project" value="UniProtKB-KW"/>
</dbReference>
<proteinExistence type="predicted"/>
<evidence type="ECO:0000313" key="4">
    <source>
        <dbReference type="EMBL" id="NEE23123.1"/>
    </source>
</evidence>
<dbReference type="InterPro" id="IPR005754">
    <property type="entry name" value="Sortase"/>
</dbReference>
<feature type="compositionally biased region" description="Low complexity" evidence="2">
    <location>
        <begin position="23"/>
        <end position="63"/>
    </location>
</feature>
<accession>A0A6G3XZI6</accession>